<proteinExistence type="predicted"/>
<keyword evidence="1" id="KW-0472">Membrane</keyword>
<gene>
    <name evidence="2" type="ORF">Q4T40_05980</name>
</gene>
<evidence type="ECO:0000313" key="2">
    <source>
        <dbReference type="EMBL" id="MDT8900784.1"/>
    </source>
</evidence>
<keyword evidence="3" id="KW-1185">Reference proteome</keyword>
<dbReference type="EMBL" id="JAUOZS010000001">
    <property type="protein sequence ID" value="MDT8900784.1"/>
    <property type="molecule type" value="Genomic_DNA"/>
</dbReference>
<evidence type="ECO:0000313" key="3">
    <source>
        <dbReference type="Proteomes" id="UP001254848"/>
    </source>
</evidence>
<name>A0ABU3NVD3_9FIRM</name>
<accession>A0ABU3NVD3</accession>
<keyword evidence="1" id="KW-1133">Transmembrane helix</keyword>
<keyword evidence="1" id="KW-0812">Transmembrane</keyword>
<protein>
    <submittedName>
        <fullName evidence="2">Uncharacterized protein</fullName>
    </submittedName>
</protein>
<sequence length="58" mass="6521">MTDAEFLRVFSAGVGTGFLLGIVVAGYVALGYRERRPGAADNTMRRLYGAWRRKRRLT</sequence>
<organism evidence="2 3">
    <name type="scientific">Anaeroselena agilis</name>
    <dbReference type="NCBI Taxonomy" id="3063788"/>
    <lineage>
        <taxon>Bacteria</taxon>
        <taxon>Bacillati</taxon>
        <taxon>Bacillota</taxon>
        <taxon>Negativicutes</taxon>
        <taxon>Acetonemataceae</taxon>
        <taxon>Anaeroselena</taxon>
    </lineage>
</organism>
<comment type="caution">
    <text evidence="2">The sequence shown here is derived from an EMBL/GenBank/DDBJ whole genome shotgun (WGS) entry which is preliminary data.</text>
</comment>
<reference evidence="2 3" key="1">
    <citation type="submission" date="2023-07" db="EMBL/GenBank/DDBJ databases">
        <title>The novel representative of Negativicutes class, Anaeroselena agilis gen. nov. sp. nov.</title>
        <authorList>
            <person name="Prokofeva M.I."/>
            <person name="Elcheninov A.G."/>
            <person name="Klyukina A."/>
            <person name="Kublanov I.V."/>
            <person name="Frolov E.N."/>
            <person name="Podosokorskaya O.A."/>
        </authorList>
    </citation>
    <scope>NUCLEOTIDE SEQUENCE [LARGE SCALE GENOMIC DNA]</scope>
    <source>
        <strain evidence="2 3">4137-cl</strain>
    </source>
</reference>
<evidence type="ECO:0000256" key="1">
    <source>
        <dbReference type="SAM" id="Phobius"/>
    </source>
</evidence>
<feature type="transmembrane region" description="Helical" evidence="1">
    <location>
        <begin position="6"/>
        <end position="30"/>
    </location>
</feature>
<dbReference type="Proteomes" id="UP001254848">
    <property type="component" value="Unassembled WGS sequence"/>
</dbReference>
<dbReference type="RefSeq" id="WP_413779317.1">
    <property type="nucleotide sequence ID" value="NZ_JAUOZS010000001.1"/>
</dbReference>